<evidence type="ECO:0000256" key="1">
    <source>
        <dbReference type="ARBA" id="ARBA00009199"/>
    </source>
</evidence>
<sequence length="497" mass="52169">MRAPAPLPEVRAKRASKGAPRLDHVTALHELSAIDLWDALHRRRVSAREVAEHFLARIDADASNAFVTVTPEAALARADAIDAADDRTPVILGLPFADKDLVQRAGVRTQFGSRAREGFVPTVSDPMAVVLDEAGGVSLGKTATPELGFAGHTSSALTGHTTLPGRPDLGAGGSSGGAAAAVAAGLLPFAPGSDGGGSVRIPAAVCGLVGLKPSRGRVPAHSGVGQIGGLSVAGPIARTVIDAALLMEAMLGRVNGVVPHRTTLRSPEHDQGSLLAAAMRGEGRYRIAVLEGTPWDDAVDVVIAQEARDAIAVAVRELDRAGHALEELAMPPLPGYAEVFARIWQFGAASVPFDDRQLSLVEPLTRWLVEEGRRLTAVDVGRAVSQATAFERTIVGAFAPFDAVLTPTAALPPRPLDWYGDDPEGSFQQQVRHTPQTSFVNVAGLPAITLPVHVTAEGLPMGAQLIGRPGEEATLLAIGRQLERRIPWEQRTLARFA</sequence>
<reference evidence="4" key="1">
    <citation type="journal article" date="2019" name="Int. J. Syst. Evol. Microbiol.">
        <title>The Global Catalogue of Microorganisms (GCM) 10K type strain sequencing project: providing services to taxonomists for standard genome sequencing and annotation.</title>
        <authorList>
            <consortium name="The Broad Institute Genomics Platform"/>
            <consortium name="The Broad Institute Genome Sequencing Center for Infectious Disease"/>
            <person name="Wu L."/>
            <person name="Ma J."/>
        </authorList>
    </citation>
    <scope>NUCLEOTIDE SEQUENCE [LARGE SCALE GENOMIC DNA]</scope>
    <source>
        <strain evidence="4">JCM 16026</strain>
    </source>
</reference>
<proteinExistence type="inferred from homology"/>
<evidence type="ECO:0000313" key="3">
    <source>
        <dbReference type="EMBL" id="GAA2174377.1"/>
    </source>
</evidence>
<protein>
    <submittedName>
        <fullName evidence="3">Amidase</fullName>
    </submittedName>
</protein>
<name>A0ABP5MIG1_9MICO</name>
<dbReference type="Gene3D" id="3.90.1300.10">
    <property type="entry name" value="Amidase signature (AS) domain"/>
    <property type="match status" value="1"/>
</dbReference>
<accession>A0ABP5MIG1</accession>
<dbReference type="InterPro" id="IPR023631">
    <property type="entry name" value="Amidase_dom"/>
</dbReference>
<dbReference type="PANTHER" id="PTHR11895:SF7">
    <property type="entry name" value="GLUTAMYL-TRNA(GLN) AMIDOTRANSFERASE SUBUNIT A, MITOCHONDRIAL"/>
    <property type="match status" value="1"/>
</dbReference>
<dbReference type="InterPro" id="IPR036928">
    <property type="entry name" value="AS_sf"/>
</dbReference>
<dbReference type="InterPro" id="IPR020556">
    <property type="entry name" value="Amidase_CS"/>
</dbReference>
<comment type="caution">
    <text evidence="3">The sequence shown here is derived from an EMBL/GenBank/DDBJ whole genome shotgun (WGS) entry which is preliminary data.</text>
</comment>
<dbReference type="SUPFAM" id="SSF75304">
    <property type="entry name" value="Amidase signature (AS) enzymes"/>
    <property type="match status" value="1"/>
</dbReference>
<dbReference type="PANTHER" id="PTHR11895">
    <property type="entry name" value="TRANSAMIDASE"/>
    <property type="match status" value="1"/>
</dbReference>
<dbReference type="Pfam" id="PF01425">
    <property type="entry name" value="Amidase"/>
    <property type="match status" value="1"/>
</dbReference>
<dbReference type="InterPro" id="IPR000120">
    <property type="entry name" value="Amidase"/>
</dbReference>
<keyword evidence="4" id="KW-1185">Reference proteome</keyword>
<feature type="domain" description="Amidase" evidence="2">
    <location>
        <begin position="49"/>
        <end position="476"/>
    </location>
</feature>
<dbReference type="Proteomes" id="UP001501599">
    <property type="component" value="Unassembled WGS sequence"/>
</dbReference>
<gene>
    <name evidence="3" type="ORF">GCM10009846_20090</name>
</gene>
<comment type="similarity">
    <text evidence="1">Belongs to the amidase family.</text>
</comment>
<evidence type="ECO:0000313" key="4">
    <source>
        <dbReference type="Proteomes" id="UP001501599"/>
    </source>
</evidence>
<dbReference type="EMBL" id="BAAAQT010000006">
    <property type="protein sequence ID" value="GAA2174377.1"/>
    <property type="molecule type" value="Genomic_DNA"/>
</dbReference>
<organism evidence="3 4">
    <name type="scientific">Agrococcus versicolor</name>
    <dbReference type="NCBI Taxonomy" id="501482"/>
    <lineage>
        <taxon>Bacteria</taxon>
        <taxon>Bacillati</taxon>
        <taxon>Actinomycetota</taxon>
        <taxon>Actinomycetes</taxon>
        <taxon>Micrococcales</taxon>
        <taxon>Microbacteriaceae</taxon>
        <taxon>Agrococcus</taxon>
    </lineage>
</organism>
<evidence type="ECO:0000259" key="2">
    <source>
        <dbReference type="Pfam" id="PF01425"/>
    </source>
</evidence>
<dbReference type="PROSITE" id="PS00571">
    <property type="entry name" value="AMIDASES"/>
    <property type="match status" value="1"/>
</dbReference>